<organism evidence="1 2">
    <name type="scientific">Lasiodiplodia mahajangana</name>
    <dbReference type="NCBI Taxonomy" id="1108764"/>
    <lineage>
        <taxon>Eukaryota</taxon>
        <taxon>Fungi</taxon>
        <taxon>Dikarya</taxon>
        <taxon>Ascomycota</taxon>
        <taxon>Pezizomycotina</taxon>
        <taxon>Dothideomycetes</taxon>
        <taxon>Dothideomycetes incertae sedis</taxon>
        <taxon>Botryosphaeriales</taxon>
        <taxon>Botryosphaeriaceae</taxon>
        <taxon>Lasiodiplodia</taxon>
    </lineage>
</organism>
<evidence type="ECO:0000313" key="1">
    <source>
        <dbReference type="EMBL" id="KAJ8132609.1"/>
    </source>
</evidence>
<sequence length="224" mass="25512">MEDVAFALGSIKAIVWGEDAMGFVGVGTIRNNLILVIQDSDLNAAIKSLHAAGFRDAPWSYGSIVNPELYEDEKLRRLHRWIAIEYRYIDVNSIRLEYPADSKEEGRVILVRSSYAHLSLQSIPKSRFTLHKGMYFPDCELLLESFAKTAVREPEPSKWSSTLEFWSVTYLYGQLMLGDDVLDSSTDDSAKAWFNGMIRRYSGGFDRSITKRRGRRDLATQPQC</sequence>
<comment type="caution">
    <text evidence="1">The sequence shown here is derived from an EMBL/GenBank/DDBJ whole genome shotgun (WGS) entry which is preliminary data.</text>
</comment>
<reference evidence="1" key="1">
    <citation type="submission" date="2022-12" db="EMBL/GenBank/DDBJ databases">
        <title>Genome Sequence of Lasiodiplodia mahajangana.</title>
        <authorList>
            <person name="Buettner E."/>
        </authorList>
    </citation>
    <scope>NUCLEOTIDE SEQUENCE</scope>
    <source>
        <strain evidence="1">VT137</strain>
    </source>
</reference>
<proteinExistence type="predicted"/>
<dbReference type="EMBL" id="JAPUUL010000106">
    <property type="protein sequence ID" value="KAJ8132609.1"/>
    <property type="molecule type" value="Genomic_DNA"/>
</dbReference>
<dbReference type="Proteomes" id="UP001153332">
    <property type="component" value="Unassembled WGS sequence"/>
</dbReference>
<accession>A0ACC2JZ73</accession>
<name>A0ACC2JZ73_9PEZI</name>
<evidence type="ECO:0000313" key="2">
    <source>
        <dbReference type="Proteomes" id="UP001153332"/>
    </source>
</evidence>
<gene>
    <name evidence="1" type="ORF">O1611_g1015</name>
</gene>
<protein>
    <submittedName>
        <fullName evidence="1">Uncharacterized protein</fullName>
    </submittedName>
</protein>
<keyword evidence="2" id="KW-1185">Reference proteome</keyword>